<reference evidence="2" key="3">
    <citation type="submission" date="2025-09" db="UniProtKB">
        <authorList>
            <consortium name="Ensembl"/>
        </authorList>
    </citation>
    <scope>IDENTIFICATION</scope>
</reference>
<reference evidence="3" key="1">
    <citation type="journal article" date="2017" name="PLoS ONE">
        <title>The Agassiz's desert tortoise genome provides a resource for the conservation of a threatened species.</title>
        <authorList>
            <person name="Tollis M."/>
            <person name="DeNardo D.F."/>
            <person name="Cornelius J.A."/>
            <person name="Dolby G.A."/>
            <person name="Edwards T."/>
            <person name="Henen B.T."/>
            <person name="Karl A.E."/>
            <person name="Murphy R.W."/>
            <person name="Kusumi K."/>
        </authorList>
    </citation>
    <scope>NUCLEOTIDE SEQUENCE [LARGE SCALE GENOMIC DNA]</scope>
</reference>
<dbReference type="Ensembl" id="ENSGAGT00000026513.1">
    <property type="protein sequence ID" value="ENSGAGP00000023273.1"/>
    <property type="gene ID" value="ENSGAGG00000017065.1"/>
</dbReference>
<name>A0A452I6N2_9SAUR</name>
<accession>A0A452I6N2</accession>
<sequence length="88" mass="8841">TATAAPKSPCRAGGGKASPRRGGEGRQRSVPAGTATPQSRGRAGKGTQHPAPAGMAAPHSPRRPGEETQLLAPAGMAIPHGCSWRVGR</sequence>
<reference evidence="2" key="2">
    <citation type="submission" date="2025-08" db="UniProtKB">
        <authorList>
            <consortium name="Ensembl"/>
        </authorList>
    </citation>
    <scope>IDENTIFICATION</scope>
</reference>
<keyword evidence="3" id="KW-1185">Reference proteome</keyword>
<evidence type="ECO:0000313" key="3">
    <source>
        <dbReference type="Proteomes" id="UP000291020"/>
    </source>
</evidence>
<proteinExistence type="predicted"/>
<feature type="region of interest" description="Disordered" evidence="1">
    <location>
        <begin position="1"/>
        <end position="88"/>
    </location>
</feature>
<protein>
    <submittedName>
        <fullName evidence="2">Uncharacterized protein</fullName>
    </submittedName>
</protein>
<dbReference type="Proteomes" id="UP000291020">
    <property type="component" value="Unassembled WGS sequence"/>
</dbReference>
<evidence type="ECO:0000313" key="2">
    <source>
        <dbReference type="Ensembl" id="ENSGAGP00000023273.1"/>
    </source>
</evidence>
<dbReference type="AlphaFoldDB" id="A0A452I6N2"/>
<evidence type="ECO:0000256" key="1">
    <source>
        <dbReference type="SAM" id="MobiDB-lite"/>
    </source>
</evidence>
<organism evidence="2 3">
    <name type="scientific">Gopherus agassizii</name>
    <name type="common">Agassiz's desert tortoise</name>
    <dbReference type="NCBI Taxonomy" id="38772"/>
    <lineage>
        <taxon>Eukaryota</taxon>
        <taxon>Metazoa</taxon>
        <taxon>Chordata</taxon>
        <taxon>Craniata</taxon>
        <taxon>Vertebrata</taxon>
        <taxon>Euteleostomi</taxon>
        <taxon>Archelosauria</taxon>
        <taxon>Testudinata</taxon>
        <taxon>Testudines</taxon>
        <taxon>Cryptodira</taxon>
        <taxon>Durocryptodira</taxon>
        <taxon>Testudinoidea</taxon>
        <taxon>Testudinidae</taxon>
        <taxon>Gopherus</taxon>
    </lineage>
</organism>